<dbReference type="InterPro" id="IPR001138">
    <property type="entry name" value="Zn2Cys6_DnaBD"/>
</dbReference>
<dbReference type="GO" id="GO:0008270">
    <property type="term" value="F:zinc ion binding"/>
    <property type="evidence" value="ECO:0007669"/>
    <property type="project" value="InterPro"/>
</dbReference>
<dbReference type="Pfam" id="PF00172">
    <property type="entry name" value="Zn_clus"/>
    <property type="match status" value="1"/>
</dbReference>
<dbReference type="SMART" id="SM00066">
    <property type="entry name" value="GAL4"/>
    <property type="match status" value="1"/>
</dbReference>
<dbReference type="InterPro" id="IPR036864">
    <property type="entry name" value="Zn2-C6_fun-type_DNA-bd_sf"/>
</dbReference>
<comment type="caution">
    <text evidence="5">The sequence shown here is derived from an EMBL/GenBank/DDBJ whole genome shotgun (WGS) entry which is preliminary data.</text>
</comment>
<feature type="domain" description="Zn(2)-C6 fungal-type" evidence="4">
    <location>
        <begin position="49"/>
        <end position="80"/>
    </location>
</feature>
<dbReference type="GO" id="GO:0000981">
    <property type="term" value="F:DNA-binding transcription factor activity, RNA polymerase II-specific"/>
    <property type="evidence" value="ECO:0007669"/>
    <property type="project" value="InterPro"/>
</dbReference>
<dbReference type="InterPro" id="IPR050613">
    <property type="entry name" value="Sec_Metabolite_Reg"/>
</dbReference>
<protein>
    <recommendedName>
        <fullName evidence="4">Zn(2)-C6 fungal-type domain-containing protein</fullName>
    </recommendedName>
</protein>
<reference evidence="5" key="1">
    <citation type="submission" date="2023-02" db="EMBL/GenBank/DDBJ databases">
        <title>Identification and recombinant expression of a fungal hydrolase from Papiliotrema laurentii that hydrolyzes apple cutin and clears colloidal polyester polyurethane.</title>
        <authorList>
            <consortium name="DOE Joint Genome Institute"/>
            <person name="Roman V.A."/>
            <person name="Bojanowski C."/>
            <person name="Crable B.R."/>
            <person name="Wagner D.N."/>
            <person name="Hung C.S."/>
            <person name="Nadeau L.J."/>
            <person name="Schratz L."/>
            <person name="Haridas S."/>
            <person name="Pangilinan J."/>
            <person name="Lipzen A."/>
            <person name="Na H."/>
            <person name="Yan M."/>
            <person name="Ng V."/>
            <person name="Grigoriev I.V."/>
            <person name="Spatafora J.W."/>
            <person name="Barlow D."/>
            <person name="Biffinger J."/>
            <person name="Kelley-Loughnane N."/>
            <person name="Varaljay V.A."/>
            <person name="Crookes-Goodson W.J."/>
        </authorList>
    </citation>
    <scope>NUCLEOTIDE SEQUENCE</scope>
    <source>
        <strain evidence="5">5307AH</strain>
    </source>
</reference>
<dbReference type="CDD" id="cd00067">
    <property type="entry name" value="GAL4"/>
    <property type="match status" value="1"/>
</dbReference>
<keyword evidence="6" id="KW-1185">Reference proteome</keyword>
<evidence type="ECO:0000313" key="5">
    <source>
        <dbReference type="EMBL" id="KAK1921505.1"/>
    </source>
</evidence>
<organism evidence="5 6">
    <name type="scientific">Papiliotrema laurentii</name>
    <name type="common">Cryptococcus laurentii</name>
    <dbReference type="NCBI Taxonomy" id="5418"/>
    <lineage>
        <taxon>Eukaryota</taxon>
        <taxon>Fungi</taxon>
        <taxon>Dikarya</taxon>
        <taxon>Basidiomycota</taxon>
        <taxon>Agaricomycotina</taxon>
        <taxon>Tremellomycetes</taxon>
        <taxon>Tremellales</taxon>
        <taxon>Rhynchogastremaceae</taxon>
        <taxon>Papiliotrema</taxon>
    </lineage>
</organism>
<gene>
    <name evidence="5" type="ORF">DB88DRAFT_64853</name>
</gene>
<evidence type="ECO:0000256" key="3">
    <source>
        <dbReference type="SAM" id="MobiDB-lite"/>
    </source>
</evidence>
<feature type="compositionally biased region" description="Polar residues" evidence="3">
    <location>
        <begin position="137"/>
        <end position="146"/>
    </location>
</feature>
<keyword evidence="2" id="KW-0539">Nucleus</keyword>
<dbReference type="PANTHER" id="PTHR31001">
    <property type="entry name" value="UNCHARACTERIZED TRANSCRIPTIONAL REGULATORY PROTEIN"/>
    <property type="match status" value="1"/>
</dbReference>
<feature type="region of interest" description="Disordered" evidence="3">
    <location>
        <begin position="173"/>
        <end position="198"/>
    </location>
</feature>
<dbReference type="Gene3D" id="4.10.240.10">
    <property type="entry name" value="Zn(2)-C6 fungal-type DNA-binding domain"/>
    <property type="match status" value="1"/>
</dbReference>
<dbReference type="PROSITE" id="PS50048">
    <property type="entry name" value="ZN2_CY6_FUNGAL_2"/>
    <property type="match status" value="1"/>
</dbReference>
<evidence type="ECO:0000256" key="2">
    <source>
        <dbReference type="ARBA" id="ARBA00023242"/>
    </source>
</evidence>
<dbReference type="GO" id="GO:0005634">
    <property type="term" value="C:nucleus"/>
    <property type="evidence" value="ECO:0007669"/>
    <property type="project" value="UniProtKB-SubCell"/>
</dbReference>
<feature type="region of interest" description="Disordered" evidence="3">
    <location>
        <begin position="1"/>
        <end position="23"/>
    </location>
</feature>
<proteinExistence type="predicted"/>
<dbReference type="PANTHER" id="PTHR31001:SF90">
    <property type="entry name" value="CENTROMERE DNA-BINDING PROTEIN COMPLEX CBF3 SUBUNIT B"/>
    <property type="match status" value="1"/>
</dbReference>
<sequence>MSSAGSALGSDTDDRGDSHEGNDAARVIKRRRLQVSISLVWGRLTRQLTCLNCKRRKTKCDKTRPCLSCVTRGEQDDCQYEPGATPPPPDYTKSSITIQDYVALKEQIDRMEKKLQTAILPVSPPNSLPGLLASAPTAHNSPDQGNGTQGEHCKPAQKSPYDIFDNFHFLAMPGPPGRQRRKDRAVDGPGDPGQWPNILIPSQVERQTSRWARDMSELLDAIPRSRQLHGLIDYYFREVQGYRWYVSVVTIRAEVELFEKTRYTPDRMMVDPAWLAIIAAMIWVVCHFALDETTFPADLTNLGFTSATVYSLAELMYETFDTALSCTAWPIRPQMRVLQALTVVNGVTHFYFYNIDRLIGPKGHATKPLWFEIAASMCKALKLDVSTSLEQLKELDDPALPPSKPLYCVELARRVFSHVLILDTIHSAPMMMQSKPYFPDGSFSFPHAANHTEEAMLSATSADEAPKHPWELTTYTWEYHTNLLFNIWRRIRALHFSDAGPPTYETTLKLHDSLDSEFQNVLTLEATTELGDSGKIAFFLTKSSYYQRILHLHRAYFMKSYSDNLYLRSQRAVLESALSIAQTHRTVLEKYHWKLWVKHALHLFVHHISALVVFFTQGYMLPHKRPEMLDQLRQSRAVFARFKEDDALYMRGASRGFVISNELITVGTPCRHPLTLGPGESPRLSRRIDRRPRRDTAARQRGRRNRETAGAGKVLSLGVVHCSHGIGAVITGPQRQGRGKAGVRRVWQRSVVVGFEVSRANGCH</sequence>
<dbReference type="AlphaFoldDB" id="A0AAD9FJE9"/>
<dbReference type="SUPFAM" id="SSF57701">
    <property type="entry name" value="Zn2/Cys6 DNA-binding domain"/>
    <property type="match status" value="1"/>
</dbReference>
<evidence type="ECO:0000259" key="4">
    <source>
        <dbReference type="PROSITE" id="PS50048"/>
    </source>
</evidence>
<dbReference type="PROSITE" id="PS00463">
    <property type="entry name" value="ZN2_CY6_FUNGAL_1"/>
    <property type="match status" value="1"/>
</dbReference>
<dbReference type="CDD" id="cd12148">
    <property type="entry name" value="fungal_TF_MHR"/>
    <property type="match status" value="1"/>
</dbReference>
<feature type="region of interest" description="Disordered" evidence="3">
    <location>
        <begin position="130"/>
        <end position="157"/>
    </location>
</feature>
<feature type="region of interest" description="Disordered" evidence="3">
    <location>
        <begin position="674"/>
        <end position="710"/>
    </location>
</feature>
<feature type="compositionally biased region" description="Basic and acidic residues" evidence="3">
    <location>
        <begin position="12"/>
        <end position="23"/>
    </location>
</feature>
<accession>A0AAD9FJE9</accession>
<dbReference type="Proteomes" id="UP001182556">
    <property type="component" value="Unassembled WGS sequence"/>
</dbReference>
<name>A0AAD9FJE9_PAPLA</name>
<evidence type="ECO:0000256" key="1">
    <source>
        <dbReference type="ARBA" id="ARBA00004123"/>
    </source>
</evidence>
<evidence type="ECO:0000313" key="6">
    <source>
        <dbReference type="Proteomes" id="UP001182556"/>
    </source>
</evidence>
<comment type="subcellular location">
    <subcellularLocation>
        <location evidence="1">Nucleus</location>
    </subcellularLocation>
</comment>
<dbReference type="EMBL" id="JAODAN010000010">
    <property type="protein sequence ID" value="KAK1921505.1"/>
    <property type="molecule type" value="Genomic_DNA"/>
</dbReference>